<dbReference type="AlphaFoldDB" id="A0A3D9B7G9"/>
<proteinExistence type="predicted"/>
<dbReference type="EMBL" id="QNVV01000002">
    <property type="protein sequence ID" value="REC49644.1"/>
    <property type="molecule type" value="Genomic_DNA"/>
</dbReference>
<sequence>MYQELLLKEIRRKIGTHSLNDEIANILNISYDAAHRRTSLKAKFSLEEAIELAKYYQISLNQFITSDQQLVVQKTSAVNKTEDLQSFFQNNLSIFENLSLSDEMTIYYSAKDIPFFYTLSDTLLSRFKIYVWMNMLNAKQVFIPFLQFSPPYFEPDTQELRKKYEEQNVVELWNDRTISSILQQILYYYDTGLLQKKEGQIILKELKELIQHIEQKTESNPKFHLYENEVMHLSNDIFFHHPKQSLFALPANMFGYILINDVITCRETKNYFEHQIQNSKSMNTSGNRDRKIFFNKMYQQIENLNQSL</sequence>
<dbReference type="Proteomes" id="UP000256257">
    <property type="component" value="Unassembled WGS sequence"/>
</dbReference>
<gene>
    <name evidence="1" type="ORF">DRF67_04040</name>
</gene>
<comment type="caution">
    <text evidence="1">The sequence shown here is derived from an EMBL/GenBank/DDBJ whole genome shotgun (WGS) entry which is preliminary data.</text>
</comment>
<dbReference type="OrthoDB" id="1098026at2"/>
<protein>
    <submittedName>
        <fullName evidence="1">XRE family transcriptional regulator</fullName>
    </submittedName>
</protein>
<keyword evidence="2" id="KW-1185">Reference proteome</keyword>
<evidence type="ECO:0000313" key="2">
    <source>
        <dbReference type="Proteomes" id="UP000256257"/>
    </source>
</evidence>
<organism evidence="1 2">
    <name type="scientific">Chryseobacterium pennipullorum</name>
    <dbReference type="NCBI Taxonomy" id="2258963"/>
    <lineage>
        <taxon>Bacteria</taxon>
        <taxon>Pseudomonadati</taxon>
        <taxon>Bacteroidota</taxon>
        <taxon>Flavobacteriia</taxon>
        <taxon>Flavobacteriales</taxon>
        <taxon>Weeksellaceae</taxon>
        <taxon>Chryseobacterium group</taxon>
        <taxon>Chryseobacterium</taxon>
    </lineage>
</organism>
<name>A0A3D9B7G9_9FLAO</name>
<accession>A0A3D9B7G9</accession>
<evidence type="ECO:0000313" key="1">
    <source>
        <dbReference type="EMBL" id="REC49644.1"/>
    </source>
</evidence>
<reference evidence="1 2" key="1">
    <citation type="submission" date="2018-06" db="EMBL/GenBank/DDBJ databases">
        <title>Novel Chryseobacterium species.</title>
        <authorList>
            <person name="Newman J."/>
            <person name="Hugo C."/>
            <person name="Oosthuizen L."/>
            <person name="Charimba G."/>
        </authorList>
    </citation>
    <scope>NUCLEOTIDE SEQUENCE [LARGE SCALE GENOMIC DNA]</scope>
    <source>
        <strain evidence="1 2">7_F195</strain>
    </source>
</reference>
<dbReference type="RefSeq" id="WP_115926887.1">
    <property type="nucleotide sequence ID" value="NZ_QNVV01000002.1"/>
</dbReference>